<gene>
    <name evidence="1" type="ORF">EV199_2421</name>
</gene>
<evidence type="ECO:0000313" key="1">
    <source>
        <dbReference type="EMBL" id="RZS76535.1"/>
    </source>
</evidence>
<organism evidence="1 2">
    <name type="scientific">Pseudobacter ginsenosidimutans</name>
    <dbReference type="NCBI Taxonomy" id="661488"/>
    <lineage>
        <taxon>Bacteria</taxon>
        <taxon>Pseudomonadati</taxon>
        <taxon>Bacteroidota</taxon>
        <taxon>Chitinophagia</taxon>
        <taxon>Chitinophagales</taxon>
        <taxon>Chitinophagaceae</taxon>
        <taxon>Pseudobacter</taxon>
    </lineage>
</organism>
<dbReference type="Proteomes" id="UP000293874">
    <property type="component" value="Unassembled WGS sequence"/>
</dbReference>
<protein>
    <submittedName>
        <fullName evidence="1">Uncharacterized protein</fullName>
    </submittedName>
</protein>
<sequence>MDGAGNIRSLFGDQQPVTIIEQAVKAAQHESRKQALQVQYIVLTYMEGIAWERHSPVGCCETDDASVFQYSFHFSHQRMIITDMFDHLETNDGIETFIAESGESRQYSSSEIQVAA</sequence>
<keyword evidence="2" id="KW-1185">Reference proteome</keyword>
<dbReference type="EMBL" id="SGXA01000001">
    <property type="protein sequence ID" value="RZS76535.1"/>
    <property type="molecule type" value="Genomic_DNA"/>
</dbReference>
<name>A0A4Q7N639_9BACT</name>
<accession>A0A4Q7N639</accession>
<proteinExistence type="predicted"/>
<comment type="caution">
    <text evidence="1">The sequence shown here is derived from an EMBL/GenBank/DDBJ whole genome shotgun (WGS) entry which is preliminary data.</text>
</comment>
<evidence type="ECO:0000313" key="2">
    <source>
        <dbReference type="Proteomes" id="UP000293874"/>
    </source>
</evidence>
<dbReference type="AlphaFoldDB" id="A0A4Q7N639"/>
<reference evidence="1 2" key="1">
    <citation type="submission" date="2019-02" db="EMBL/GenBank/DDBJ databases">
        <title>Genomic Encyclopedia of Type Strains, Phase IV (KMG-IV): sequencing the most valuable type-strain genomes for metagenomic binning, comparative biology and taxonomic classification.</title>
        <authorList>
            <person name="Goeker M."/>
        </authorList>
    </citation>
    <scope>NUCLEOTIDE SEQUENCE [LARGE SCALE GENOMIC DNA]</scope>
    <source>
        <strain evidence="1 2">DSM 18116</strain>
    </source>
</reference>